<gene>
    <name evidence="2" type="ORF">BBK36DRAFT_1137482</name>
</gene>
<evidence type="ECO:0000256" key="1">
    <source>
        <dbReference type="SAM" id="MobiDB-lite"/>
    </source>
</evidence>
<evidence type="ECO:0000313" key="3">
    <source>
        <dbReference type="Proteomes" id="UP000241546"/>
    </source>
</evidence>
<dbReference type="Proteomes" id="UP000241546">
    <property type="component" value="Unassembled WGS sequence"/>
</dbReference>
<evidence type="ECO:0000313" key="2">
    <source>
        <dbReference type="EMBL" id="PTB70831.1"/>
    </source>
</evidence>
<dbReference type="AlphaFoldDB" id="A0A2T4BNH0"/>
<proteinExistence type="predicted"/>
<dbReference type="GeneID" id="36601282"/>
<keyword evidence="3" id="KW-1185">Reference proteome</keyword>
<dbReference type="RefSeq" id="XP_024754151.1">
    <property type="nucleotide sequence ID" value="XM_024893164.1"/>
</dbReference>
<feature type="region of interest" description="Disordered" evidence="1">
    <location>
        <begin position="48"/>
        <end position="67"/>
    </location>
</feature>
<dbReference type="EMBL" id="KZ680207">
    <property type="protein sequence ID" value="PTB70831.1"/>
    <property type="molecule type" value="Genomic_DNA"/>
</dbReference>
<protein>
    <submittedName>
        <fullName evidence="2">Uncharacterized protein</fullName>
    </submittedName>
</protein>
<reference evidence="3" key="1">
    <citation type="submission" date="2016-07" db="EMBL/GenBank/DDBJ databases">
        <title>Multiple horizontal gene transfer events from other fungi enriched the ability of initially mycotrophic Trichoderma (Ascomycota) to feed on dead plant biomass.</title>
        <authorList>
            <consortium name="DOE Joint Genome Institute"/>
            <person name="Atanasova L."/>
            <person name="Chenthamara K."/>
            <person name="Zhang J."/>
            <person name="Grujic M."/>
            <person name="Henrissat B."/>
            <person name="Kuo A."/>
            <person name="Aerts A."/>
            <person name="Salamov A."/>
            <person name="Lipzen A."/>
            <person name="Labutti K."/>
            <person name="Barry K."/>
            <person name="Miao Y."/>
            <person name="Rahimi M.J."/>
            <person name="Shen Q."/>
            <person name="Grigoriev I.V."/>
            <person name="Kubicek C.P."/>
            <person name="Druzhinina I.S."/>
        </authorList>
    </citation>
    <scope>NUCLEOTIDE SEQUENCE [LARGE SCALE GENOMIC DNA]</scope>
    <source>
        <strain evidence="3">TUCIM 6016</strain>
    </source>
</reference>
<organism evidence="2 3">
    <name type="scientific">Trichoderma citrinoviride</name>
    <dbReference type="NCBI Taxonomy" id="58853"/>
    <lineage>
        <taxon>Eukaryota</taxon>
        <taxon>Fungi</taxon>
        <taxon>Dikarya</taxon>
        <taxon>Ascomycota</taxon>
        <taxon>Pezizomycotina</taxon>
        <taxon>Sordariomycetes</taxon>
        <taxon>Hypocreomycetidae</taxon>
        <taxon>Hypocreales</taxon>
        <taxon>Hypocreaceae</taxon>
        <taxon>Trichoderma</taxon>
    </lineage>
</organism>
<name>A0A2T4BNH0_9HYPO</name>
<sequence length="208" mass="22720">MRSRGLPNSQGLIAILMSYAAGQARQCLLITVDWYRLPSPTFNRDAVYSTNSDVPGEKRDVPNPPWKSSHRGAGLYAIDGSSDDEATASPQRVAFPCHESLATTNPCATISADGTDYSLAIYGIESNQTSNLIHMRDFLIRVQDCQPPRGEEMLSITLGKAQGLGGMFYVTLLPLLLEFPKLSEDDDVDQIFEPVSVAEATEETTADF</sequence>
<accession>A0A2T4BNH0</accession>